<evidence type="ECO:0000256" key="5">
    <source>
        <dbReference type="ARBA" id="ARBA00023136"/>
    </source>
</evidence>
<keyword evidence="5 6" id="KW-0472">Membrane</keyword>
<feature type="transmembrane region" description="Helical" evidence="6">
    <location>
        <begin position="162"/>
        <end position="182"/>
    </location>
</feature>
<feature type="transmembrane region" description="Helical" evidence="6">
    <location>
        <begin position="326"/>
        <end position="344"/>
    </location>
</feature>
<evidence type="ECO:0000256" key="3">
    <source>
        <dbReference type="ARBA" id="ARBA00022692"/>
    </source>
</evidence>
<sequence length="524" mass="56063">MLLHTPNPLECARPHRYWRSGFGDRALAKPRLEKLTLDKDLDKLSLAEEASHHAMRKLSAPGLALLFLLLSMAFAASYVIGSRGAAIVIAAAAIAGYMAMNIGANDVTNNVGAAVGAKAMTMATALAIAAVFEIAGALSAGRKVTLTIEAGIVDGALVDPQTLIWLMMAALISSAAWINIATYSRAPVSTTHSIIGGIVGAGMIATDLSHINWWTLAGITASWSVSPLLGGVIAAAFLAFLKEFIIYREDRIEAARRWMPIVLGVTAGAFTAYVAVFALIQVANISISTGLLIGLLAGILCYLSSKPWIHRQSEGLDNRNQSLRKLFRMPLIFSAALLSFAHGANDVSNAIGPLSAIVSAVNGAVSAESARAPFWVLLIGALGISMGLVLYGPLLIRVVGEEITRLNPMRAFCVALATAVTVLLATEFGLPISSTHTAVGAVFGVGFFREWYIRHSRRRLEYVRKKTGREDFMGRAEANFAEVRRRRLVRRSHFLTIVAAWVVTVPASALLSAVIYLILSSIFL</sequence>
<dbReference type="EMBL" id="JAAGBB010000046">
    <property type="protein sequence ID" value="MBR0668041.1"/>
    <property type="molecule type" value="Genomic_DNA"/>
</dbReference>
<evidence type="ECO:0000256" key="1">
    <source>
        <dbReference type="ARBA" id="ARBA00004141"/>
    </source>
</evidence>
<feature type="transmembrane region" description="Helical" evidence="6">
    <location>
        <begin position="62"/>
        <end position="80"/>
    </location>
</feature>
<dbReference type="PANTHER" id="PTHR11101:SF80">
    <property type="entry name" value="PHOSPHATE TRANSPORTER"/>
    <property type="match status" value="1"/>
</dbReference>
<keyword evidence="8" id="KW-1185">Reference proteome</keyword>
<dbReference type="PANTHER" id="PTHR11101">
    <property type="entry name" value="PHOSPHATE TRANSPORTER"/>
    <property type="match status" value="1"/>
</dbReference>
<feature type="transmembrane region" description="Helical" evidence="6">
    <location>
        <begin position="119"/>
        <end position="142"/>
    </location>
</feature>
<comment type="subcellular location">
    <subcellularLocation>
        <location evidence="1 6">Membrane</location>
        <topology evidence="1 6">Multi-pass membrane protein</topology>
    </subcellularLocation>
</comment>
<name>A0ABS5F674_9PROT</name>
<proteinExistence type="inferred from homology"/>
<feature type="transmembrane region" description="Helical" evidence="6">
    <location>
        <begin position="286"/>
        <end position="305"/>
    </location>
</feature>
<dbReference type="InterPro" id="IPR001204">
    <property type="entry name" value="Phos_transporter"/>
</dbReference>
<evidence type="ECO:0000313" key="8">
    <source>
        <dbReference type="Proteomes" id="UP001196870"/>
    </source>
</evidence>
<evidence type="ECO:0000256" key="2">
    <source>
        <dbReference type="ARBA" id="ARBA00022448"/>
    </source>
</evidence>
<accession>A0ABS5F674</accession>
<gene>
    <name evidence="7" type="ORF">GXW71_27050</name>
</gene>
<feature type="transmembrane region" description="Helical" evidence="6">
    <location>
        <begin position="374"/>
        <end position="396"/>
    </location>
</feature>
<dbReference type="Proteomes" id="UP001196870">
    <property type="component" value="Unassembled WGS sequence"/>
</dbReference>
<keyword evidence="4 6" id="KW-1133">Transmembrane helix</keyword>
<keyword evidence="3 6" id="KW-0812">Transmembrane</keyword>
<protein>
    <recommendedName>
        <fullName evidence="6">Phosphate transporter</fullName>
    </recommendedName>
</protein>
<feature type="transmembrane region" description="Helical" evidence="6">
    <location>
        <begin position="432"/>
        <end position="452"/>
    </location>
</feature>
<evidence type="ECO:0000313" key="7">
    <source>
        <dbReference type="EMBL" id="MBR0668041.1"/>
    </source>
</evidence>
<organism evidence="7 8">
    <name type="scientific">Plastoroseomonas hellenica</name>
    <dbReference type="NCBI Taxonomy" id="2687306"/>
    <lineage>
        <taxon>Bacteria</taxon>
        <taxon>Pseudomonadati</taxon>
        <taxon>Pseudomonadota</taxon>
        <taxon>Alphaproteobacteria</taxon>
        <taxon>Acetobacterales</taxon>
        <taxon>Acetobacteraceae</taxon>
        <taxon>Plastoroseomonas</taxon>
    </lineage>
</organism>
<comment type="similarity">
    <text evidence="6">Belongs to the inorganic phosphate transporter (PiT) (TC 2.A.20) family.</text>
</comment>
<evidence type="ECO:0000256" key="6">
    <source>
        <dbReference type="RuleBase" id="RU363058"/>
    </source>
</evidence>
<comment type="caution">
    <text evidence="7">The sequence shown here is derived from an EMBL/GenBank/DDBJ whole genome shotgun (WGS) entry which is preliminary data.</text>
</comment>
<dbReference type="RefSeq" id="WP_211855814.1">
    <property type="nucleotide sequence ID" value="NZ_JAAGBB010000046.1"/>
</dbReference>
<keyword evidence="6" id="KW-0592">Phosphate transport</keyword>
<feature type="transmembrane region" description="Helical" evidence="6">
    <location>
        <begin position="86"/>
        <end position="107"/>
    </location>
</feature>
<feature type="transmembrane region" description="Helical" evidence="6">
    <location>
        <begin position="261"/>
        <end position="280"/>
    </location>
</feature>
<feature type="transmembrane region" description="Helical" evidence="6">
    <location>
        <begin position="221"/>
        <end position="241"/>
    </location>
</feature>
<reference evidence="8" key="1">
    <citation type="journal article" date="2021" name="Syst. Appl. Microbiol.">
        <title>Roseomonas hellenica sp. nov., isolated from roots of wild-growing Alkanna tinctoria.</title>
        <authorList>
            <person name="Rat A."/>
            <person name="Naranjo H.D."/>
            <person name="Lebbe L."/>
            <person name="Cnockaert M."/>
            <person name="Krigas N."/>
            <person name="Grigoriadou K."/>
            <person name="Maloupa E."/>
            <person name="Willems A."/>
        </authorList>
    </citation>
    <scope>NUCLEOTIDE SEQUENCE [LARGE SCALE GENOMIC DNA]</scope>
    <source>
        <strain evidence="8">LMG 31523</strain>
    </source>
</reference>
<feature type="transmembrane region" description="Helical" evidence="6">
    <location>
        <begin position="494"/>
        <end position="519"/>
    </location>
</feature>
<keyword evidence="2 6" id="KW-0813">Transport</keyword>
<dbReference type="Pfam" id="PF01384">
    <property type="entry name" value="PHO4"/>
    <property type="match status" value="1"/>
</dbReference>
<feature type="transmembrane region" description="Helical" evidence="6">
    <location>
        <begin position="408"/>
        <end position="426"/>
    </location>
</feature>
<evidence type="ECO:0000256" key="4">
    <source>
        <dbReference type="ARBA" id="ARBA00022989"/>
    </source>
</evidence>